<feature type="chain" id="PRO_5030609484" evidence="6">
    <location>
        <begin position="28"/>
        <end position="203"/>
    </location>
</feature>
<organism evidence="9 11">
    <name type="scientific">Staphylococcus capitis</name>
    <dbReference type="NCBI Taxonomy" id="29388"/>
    <lineage>
        <taxon>Bacteria</taxon>
        <taxon>Bacillati</taxon>
        <taxon>Bacillota</taxon>
        <taxon>Bacilli</taxon>
        <taxon>Bacillales</taxon>
        <taxon>Staphylococcaceae</taxon>
        <taxon>Staphylococcus</taxon>
    </lineage>
</organism>
<evidence type="ECO:0000313" key="11">
    <source>
        <dbReference type="Proteomes" id="UP000550736"/>
    </source>
</evidence>
<accession>A0A7X9ZHD4</accession>
<dbReference type="PANTHER" id="PTHR13887:SF14">
    <property type="entry name" value="DISULFIDE BOND FORMATION PROTEIN D"/>
    <property type="match status" value="1"/>
</dbReference>
<evidence type="ECO:0000256" key="3">
    <source>
        <dbReference type="ARBA" id="ARBA00023002"/>
    </source>
</evidence>
<dbReference type="SMR" id="A0A7X9ZHD4"/>
<keyword evidence="5" id="KW-0676">Redox-active center</keyword>
<protein>
    <submittedName>
        <fullName evidence="9">Thioredoxin domain-containing protein</fullName>
    </submittedName>
</protein>
<dbReference type="Proteomes" id="UP000550736">
    <property type="component" value="Unassembled WGS sequence"/>
</dbReference>
<dbReference type="EMBL" id="JABBMI010000058">
    <property type="protein sequence ID" value="NMK54270.1"/>
    <property type="molecule type" value="Genomic_DNA"/>
</dbReference>
<dbReference type="EMBL" id="JABBLX010000001">
    <property type="protein sequence ID" value="NMK96663.1"/>
    <property type="molecule type" value="Genomic_DNA"/>
</dbReference>
<dbReference type="Proteomes" id="UP000538955">
    <property type="component" value="Unassembled WGS sequence"/>
</dbReference>
<dbReference type="GO" id="GO:0016491">
    <property type="term" value="F:oxidoreductase activity"/>
    <property type="evidence" value="ECO:0007669"/>
    <property type="project" value="UniProtKB-KW"/>
</dbReference>
<comment type="similarity">
    <text evidence="1">Belongs to the thioredoxin family. DsbA subfamily.</text>
</comment>
<feature type="signal peptide" evidence="6">
    <location>
        <begin position="1"/>
        <end position="27"/>
    </location>
</feature>
<evidence type="ECO:0000313" key="8">
    <source>
        <dbReference type="EMBL" id="NMK54270.1"/>
    </source>
</evidence>
<evidence type="ECO:0000259" key="7">
    <source>
        <dbReference type="Pfam" id="PF13462"/>
    </source>
</evidence>
<dbReference type="InterPro" id="IPR036249">
    <property type="entry name" value="Thioredoxin-like_sf"/>
</dbReference>
<comment type="caution">
    <text evidence="9">The sequence shown here is derived from an EMBL/GenBank/DDBJ whole genome shotgun (WGS) entry which is preliminary data.</text>
</comment>
<dbReference type="PANTHER" id="PTHR13887">
    <property type="entry name" value="GLUTATHIONE S-TRANSFERASE KAPPA"/>
    <property type="match status" value="1"/>
</dbReference>
<evidence type="ECO:0000313" key="9">
    <source>
        <dbReference type="EMBL" id="NMK96663.1"/>
    </source>
</evidence>
<dbReference type="SUPFAM" id="SSF52833">
    <property type="entry name" value="Thioredoxin-like"/>
    <property type="match status" value="1"/>
</dbReference>
<feature type="domain" description="Thioredoxin-like fold" evidence="7">
    <location>
        <begin position="38"/>
        <end position="200"/>
    </location>
</feature>
<name>A0A7X9ZHD4_STACP</name>
<gene>
    <name evidence="9" type="ORF">HHM13_00925</name>
    <name evidence="8" type="ORF">HHM24_05805</name>
</gene>
<evidence type="ECO:0000313" key="10">
    <source>
        <dbReference type="Proteomes" id="UP000538955"/>
    </source>
</evidence>
<dbReference type="AlphaFoldDB" id="A0A7X9ZHD4"/>
<evidence type="ECO:0000256" key="2">
    <source>
        <dbReference type="ARBA" id="ARBA00022729"/>
    </source>
</evidence>
<dbReference type="Pfam" id="PF13462">
    <property type="entry name" value="Thioredoxin_4"/>
    <property type="match status" value="1"/>
</dbReference>
<evidence type="ECO:0000256" key="5">
    <source>
        <dbReference type="ARBA" id="ARBA00023284"/>
    </source>
</evidence>
<evidence type="ECO:0000256" key="6">
    <source>
        <dbReference type="SAM" id="SignalP"/>
    </source>
</evidence>
<keyword evidence="4" id="KW-1015">Disulfide bond</keyword>
<dbReference type="Gene3D" id="3.40.30.10">
    <property type="entry name" value="Glutaredoxin"/>
    <property type="match status" value="1"/>
</dbReference>
<keyword evidence="3" id="KW-0560">Oxidoreductase</keyword>
<proteinExistence type="inferred from homology"/>
<evidence type="ECO:0000256" key="4">
    <source>
        <dbReference type="ARBA" id="ARBA00023157"/>
    </source>
</evidence>
<evidence type="ECO:0000256" key="1">
    <source>
        <dbReference type="ARBA" id="ARBA00005791"/>
    </source>
</evidence>
<sequence>MCKFVLKCTSLLVIVLLLCSCSNIKNGSFNNHSNRTKCITIYGDYKCAYCKKIENTIVPKLKKDYIKKDKAEVNFVNLGFLGKDSMKAGRAALAVKLISDKEYLKFNHLIFNEQPKNSHKTWITNRLLDKQIDKLNLNDEEIKKVKKMYKEKDSKAWEMANDDKKVAKKKKVKKVPLVYINGEKVKNPYKYKEYQRILDKKTS</sequence>
<dbReference type="RefSeq" id="WP_002435464.1">
    <property type="nucleotide sequence ID" value="NZ_AP014956.1"/>
</dbReference>
<keyword evidence="2 6" id="KW-0732">Signal</keyword>
<dbReference type="PROSITE" id="PS51257">
    <property type="entry name" value="PROKAR_LIPOPROTEIN"/>
    <property type="match status" value="1"/>
</dbReference>
<dbReference type="InterPro" id="IPR012336">
    <property type="entry name" value="Thioredoxin-like_fold"/>
</dbReference>
<keyword evidence="10" id="KW-1185">Reference proteome</keyword>
<reference evidence="10 11" key="1">
    <citation type="submission" date="2020-04" db="EMBL/GenBank/DDBJ databases">
        <title>The Epidemiology and Molecular Characteristics of Linezolid-Resistant Staphylococcus capitis in Huashan Hospital, Shanghai.</title>
        <authorList>
            <person name="Ding L."/>
            <person name="Li P."/>
            <person name="Yang Y."/>
            <person name="Lin D."/>
            <person name="Xu X."/>
        </authorList>
    </citation>
    <scope>NUCLEOTIDE SEQUENCE [LARGE SCALE GENOMIC DNA]</scope>
    <source>
        <strain evidence="9 11">12-86</strain>
        <strain evidence="8 10">17-84</strain>
    </source>
</reference>